<name>A0ABY7B8D9_9PSEU</name>
<proteinExistence type="predicted"/>
<evidence type="ECO:0000313" key="1">
    <source>
        <dbReference type="EMBL" id="WAL67674.1"/>
    </source>
</evidence>
<organism evidence="1 2">
    <name type="scientific">Amycolatopsis cynarae</name>
    <dbReference type="NCBI Taxonomy" id="2995223"/>
    <lineage>
        <taxon>Bacteria</taxon>
        <taxon>Bacillati</taxon>
        <taxon>Actinomycetota</taxon>
        <taxon>Actinomycetes</taxon>
        <taxon>Pseudonocardiales</taxon>
        <taxon>Pseudonocardiaceae</taxon>
        <taxon>Amycolatopsis</taxon>
    </lineage>
</organism>
<accession>A0ABY7B8D9</accession>
<reference evidence="1" key="1">
    <citation type="submission" date="2022-11" db="EMBL/GenBank/DDBJ databases">
        <authorList>
            <person name="Mo P."/>
        </authorList>
    </citation>
    <scope>NUCLEOTIDE SEQUENCE</scope>
    <source>
        <strain evidence="1">HUAS 11-8</strain>
    </source>
</reference>
<dbReference type="Proteomes" id="UP001163203">
    <property type="component" value="Chromosome"/>
</dbReference>
<dbReference type="RefSeq" id="WP_268757769.1">
    <property type="nucleotide sequence ID" value="NZ_CP113836.1"/>
</dbReference>
<sequence>MSTVVIFEVAGHVQQALQQPAFQVNGLIALDAYPYRTLKRGKQSVAVFVERTNDLVTVVALGRVLPGDLSGASNRNLEFDLCRTVRPGVLIPSDTEVHLELISGLRRRATLTPLKSDELLGVIAKSGEHAAREVECLLSQMEPKRVRGEAGFLLACEQDAVALSLKAANLHAQLSKLSTWSAGSPDPPLITGLKEAREPETFWSCPDHKVLWSQRNGVDFGWMRLARENNGSGLGVTLVNARPAGGQRPAGVTLVYFHPKFRALALLHYSSDRTFPEYVDEIDALYSSEGNPADPRLAPKPGFIKFAKTKDFETTKERLLGGTIHLATDLRNWEQWRHLQFRPQRHLSNSTFAALLGGGWLGARDAGYSQAREVIERVLETNHAAVIAVQGHWDAAMRRPPSDYSLF</sequence>
<keyword evidence="2" id="KW-1185">Reference proteome</keyword>
<protein>
    <submittedName>
        <fullName evidence="1">Uncharacterized protein</fullName>
    </submittedName>
</protein>
<dbReference type="EMBL" id="CP113836">
    <property type="protein sequence ID" value="WAL67674.1"/>
    <property type="molecule type" value="Genomic_DNA"/>
</dbReference>
<gene>
    <name evidence="1" type="ORF">ORV05_07800</name>
</gene>
<evidence type="ECO:0000313" key="2">
    <source>
        <dbReference type="Proteomes" id="UP001163203"/>
    </source>
</evidence>